<gene>
    <name evidence="1" type="primary">p49</name>
    <name evidence="1" type="ORF">NezhNPV_ORF60</name>
</gene>
<accession>A0AAN0LPF3</accession>
<evidence type="ECO:0000313" key="1">
    <source>
        <dbReference type="EMBL" id="WYD57105.1"/>
    </source>
</evidence>
<dbReference type="Pfam" id="PF04913">
    <property type="entry name" value="Baculo_Y142"/>
    <property type="match status" value="1"/>
</dbReference>
<dbReference type="InterPro" id="IPR006997">
    <property type="entry name" value="Baculo_Y142"/>
</dbReference>
<name>A0AAN0LPF3_9BACU</name>
<organism evidence="1">
    <name type="scientific">Nesodiprion zhejiangensis nucleopolyhedrovirus</name>
    <dbReference type="NCBI Taxonomy" id="3135970"/>
    <lineage>
        <taxon>Viruses</taxon>
        <taxon>Viruses incertae sedis</taxon>
        <taxon>Naldaviricetes</taxon>
        <taxon>Lefavirales</taxon>
        <taxon>Baculoviridae</taxon>
    </lineage>
</organism>
<sequence length="441" mass="51574">MNDNDIIFFNTYFKFHEKINTTSTNEKTNSFIEKWRSGIFSELQSLDQVAVNKYIDYVNSLNLSNFKPIAKPFIPNKMRIEQVIQYNQYSRLFIENSLSIQSGISIFCTNCYVENETILKKVTNELYMRFRQKHSDNSHNFAHAAVSNGVFGYVFESPKIDWKSENVCVSRNEYPKRLYLFGNNVTNFFETYIERLQNDIRYKNVYSDILLKKKDFDRSVSKKFTAKTVTDFRNIITREIGNTNANIILIQRDYIFTIGNFTDNLIKLLDNYYSTTSLNYAITQYGNDFETITNTFCVDRTTQNTVSVNRVIPPMDVIPLHSYHILLQPEFGLQISGLSNAFLSPTYGLCLILARQIFGSEKTVDFDKSFILYQNTLRQYTSTLIYHIIQDLYLIRFTTKVDTVIYIMVRCSSPQVKTEPIVNFDNAMIKNSIIFVLHKYL</sequence>
<protein>
    <submittedName>
        <fullName evidence="1">P49</fullName>
    </submittedName>
</protein>
<reference evidence="1" key="1">
    <citation type="submission" date="2023-10" db="EMBL/GenBank/DDBJ databases">
        <authorList>
            <person name="Wang Q."/>
        </authorList>
    </citation>
    <scope>NUCLEOTIDE SEQUENCE</scope>
    <source>
        <strain evidence="1">BJZYA2014</strain>
    </source>
</reference>
<dbReference type="EMBL" id="OR723730">
    <property type="protein sequence ID" value="WYD57105.1"/>
    <property type="molecule type" value="Genomic_DNA"/>
</dbReference>
<proteinExistence type="predicted"/>